<dbReference type="Pfam" id="PF00196">
    <property type="entry name" value="GerE"/>
    <property type="match status" value="1"/>
</dbReference>
<keyword evidence="2" id="KW-0805">Transcription regulation</keyword>
<dbReference type="InterPro" id="IPR011006">
    <property type="entry name" value="CheY-like_superfamily"/>
</dbReference>
<dbReference type="InterPro" id="IPR016032">
    <property type="entry name" value="Sig_transdc_resp-reg_C-effctor"/>
</dbReference>
<dbReference type="PROSITE" id="PS50043">
    <property type="entry name" value="HTH_LUXR_2"/>
    <property type="match status" value="1"/>
</dbReference>
<dbReference type="GO" id="GO:0006355">
    <property type="term" value="P:regulation of DNA-templated transcription"/>
    <property type="evidence" value="ECO:0007669"/>
    <property type="project" value="InterPro"/>
</dbReference>
<evidence type="ECO:0000313" key="9">
    <source>
        <dbReference type="Proteomes" id="UP000297900"/>
    </source>
</evidence>
<dbReference type="EMBL" id="SOMN01000017">
    <property type="protein sequence ID" value="TFE25809.1"/>
    <property type="molecule type" value="Genomic_DNA"/>
</dbReference>
<dbReference type="Proteomes" id="UP000297900">
    <property type="component" value="Unassembled WGS sequence"/>
</dbReference>
<feature type="domain" description="HTH luxR-type" evidence="6">
    <location>
        <begin position="144"/>
        <end position="209"/>
    </location>
</feature>
<evidence type="ECO:0000259" key="7">
    <source>
        <dbReference type="PROSITE" id="PS50110"/>
    </source>
</evidence>
<keyword evidence="1 5" id="KW-0597">Phosphoprotein</keyword>
<feature type="modified residue" description="4-aspartylphosphate" evidence="5">
    <location>
        <position position="53"/>
    </location>
</feature>
<evidence type="ECO:0000256" key="1">
    <source>
        <dbReference type="ARBA" id="ARBA00022553"/>
    </source>
</evidence>
<dbReference type="CDD" id="cd06170">
    <property type="entry name" value="LuxR_C_like"/>
    <property type="match status" value="1"/>
</dbReference>
<dbReference type="RefSeq" id="WP_135152598.1">
    <property type="nucleotide sequence ID" value="NZ_SOMN01000017.1"/>
</dbReference>
<evidence type="ECO:0000313" key="8">
    <source>
        <dbReference type="EMBL" id="TFE25809.1"/>
    </source>
</evidence>
<dbReference type="InterPro" id="IPR000792">
    <property type="entry name" value="Tscrpt_reg_LuxR_C"/>
</dbReference>
<dbReference type="PANTHER" id="PTHR43214:SF1">
    <property type="entry name" value="TRANSCRIPTIONAL REGULATORY PROTEIN COMA"/>
    <property type="match status" value="1"/>
</dbReference>
<dbReference type="PRINTS" id="PR00038">
    <property type="entry name" value="HTHLUXR"/>
</dbReference>
<dbReference type="SMART" id="SM00421">
    <property type="entry name" value="HTH_LUXR"/>
    <property type="match status" value="1"/>
</dbReference>
<dbReference type="PROSITE" id="PS50110">
    <property type="entry name" value="RESPONSE_REGULATORY"/>
    <property type="match status" value="1"/>
</dbReference>
<dbReference type="PANTHER" id="PTHR43214">
    <property type="entry name" value="TWO-COMPONENT RESPONSE REGULATOR"/>
    <property type="match status" value="1"/>
</dbReference>
<dbReference type="InterPro" id="IPR058245">
    <property type="entry name" value="NreC/VraR/RcsB-like_REC"/>
</dbReference>
<dbReference type="AlphaFoldDB" id="A0A4Y8M0B8"/>
<keyword evidence="4" id="KW-0804">Transcription</keyword>
<evidence type="ECO:0000256" key="5">
    <source>
        <dbReference type="PROSITE-ProRule" id="PRU00169"/>
    </source>
</evidence>
<accession>A0A4Y8M0B8</accession>
<reference evidence="8 9" key="1">
    <citation type="submission" date="2019-03" db="EMBL/GenBank/DDBJ databases">
        <title>Cohnella endophytica sp. nov., a novel endophytic bacterium isolated from bark of Sonneratia apetala.</title>
        <authorList>
            <person name="Tuo L."/>
        </authorList>
    </citation>
    <scope>NUCLEOTIDE SEQUENCE [LARGE SCALE GENOMIC DNA]</scope>
    <source>
        <strain evidence="8 9">CCTCC AB 208254</strain>
    </source>
</reference>
<feature type="domain" description="Response regulatory" evidence="7">
    <location>
        <begin position="3"/>
        <end position="118"/>
    </location>
</feature>
<dbReference type="Gene3D" id="3.40.50.2300">
    <property type="match status" value="1"/>
</dbReference>
<gene>
    <name evidence="8" type="ORF">E2980_12905</name>
</gene>
<evidence type="ECO:0000256" key="3">
    <source>
        <dbReference type="ARBA" id="ARBA00023125"/>
    </source>
</evidence>
<dbReference type="SUPFAM" id="SSF46894">
    <property type="entry name" value="C-terminal effector domain of the bipartite response regulators"/>
    <property type="match status" value="1"/>
</dbReference>
<keyword evidence="3" id="KW-0238">DNA-binding</keyword>
<proteinExistence type="predicted"/>
<dbReference type="CDD" id="cd17535">
    <property type="entry name" value="REC_NarL-like"/>
    <property type="match status" value="1"/>
</dbReference>
<name>A0A4Y8M0B8_9BACL</name>
<dbReference type="InterPro" id="IPR001789">
    <property type="entry name" value="Sig_transdc_resp-reg_receiver"/>
</dbReference>
<dbReference type="GO" id="GO:0000160">
    <property type="term" value="P:phosphorelay signal transduction system"/>
    <property type="evidence" value="ECO:0007669"/>
    <property type="project" value="InterPro"/>
</dbReference>
<dbReference type="GO" id="GO:0003677">
    <property type="term" value="F:DNA binding"/>
    <property type="evidence" value="ECO:0007669"/>
    <property type="project" value="UniProtKB-KW"/>
</dbReference>
<comment type="caution">
    <text evidence="8">The sequence shown here is derived from an EMBL/GenBank/DDBJ whole genome shotgun (WGS) entry which is preliminary data.</text>
</comment>
<evidence type="ECO:0000256" key="4">
    <source>
        <dbReference type="ARBA" id="ARBA00023163"/>
    </source>
</evidence>
<dbReference type="OrthoDB" id="118459at2"/>
<dbReference type="InterPro" id="IPR039420">
    <property type="entry name" value="WalR-like"/>
</dbReference>
<sequence>MIDILLVDDHPSVMEGTKVLLEQEGDMKVFFAQTAAKALEMTDNQPFDVMLIDLHMPDISGIDLAKKVLGNTPNAIILIYTGFEFKNHFNLMIEAGISGYVLKTANKEQLVTAVRCAMRGEAVLPFNLMKQLRRLTAPVQSVNNDRETFAISDKEHHILKEIARGRSNKEMAETLIMSQRSLEYCLTNLFQKLKVKSRFEAAMKAKQMELLSDSDFPQTSP</sequence>
<protein>
    <submittedName>
        <fullName evidence="8">Response regulator transcription factor</fullName>
    </submittedName>
</protein>
<evidence type="ECO:0000256" key="2">
    <source>
        <dbReference type="ARBA" id="ARBA00023015"/>
    </source>
</evidence>
<dbReference type="Pfam" id="PF00072">
    <property type="entry name" value="Response_reg"/>
    <property type="match status" value="1"/>
</dbReference>
<dbReference type="SUPFAM" id="SSF52172">
    <property type="entry name" value="CheY-like"/>
    <property type="match status" value="1"/>
</dbReference>
<organism evidence="8 9">
    <name type="scientific">Cohnella luojiensis</name>
    <dbReference type="NCBI Taxonomy" id="652876"/>
    <lineage>
        <taxon>Bacteria</taxon>
        <taxon>Bacillati</taxon>
        <taxon>Bacillota</taxon>
        <taxon>Bacilli</taxon>
        <taxon>Bacillales</taxon>
        <taxon>Paenibacillaceae</taxon>
        <taxon>Cohnella</taxon>
    </lineage>
</organism>
<dbReference type="SMART" id="SM00448">
    <property type="entry name" value="REC"/>
    <property type="match status" value="1"/>
</dbReference>
<keyword evidence="9" id="KW-1185">Reference proteome</keyword>
<evidence type="ECO:0000259" key="6">
    <source>
        <dbReference type="PROSITE" id="PS50043"/>
    </source>
</evidence>